<keyword evidence="2" id="KW-0677">Repeat</keyword>
<dbReference type="Pfam" id="PF13855">
    <property type="entry name" value="LRR_8"/>
    <property type="match status" value="1"/>
</dbReference>
<sequence length="372" mass="41655">MFYADFILETALSPFWERGRYTNKLLLTYLLTKERKGLRSAAQWKSIHVVSPNTQVWMLFHFHPSPVREDGGELLLPRPLLSPSFLGSVPFLLLLLPCSRNQLSSLPSCVCRLPLKVLIASNNKLASLPEDIGALRSLRQLDVSSNELQSLPSSVGGLESLRDLNLRKNQISCLPEGQSPPGRGASPLAPRSALTVVSPPPSQSWLSCPWCGWTSPATASPAFPSASATSGTCSPSSWRTTPCSAHLHRYGRSAHPLHAPHRASRQPCHRCQGFSAVMKLLFWWKWLLLVPLKEPGLQKHRCTGLLLNNNNNKTRRDFIVLFQIVNRKAFPSALLQPCTKDIQNIYSRVSLIQHKRVGRTLDKQICWIIRRD</sequence>
<feature type="region of interest" description="Disordered" evidence="3">
    <location>
        <begin position="172"/>
        <end position="195"/>
    </location>
</feature>
<dbReference type="Proteomes" id="UP000001646">
    <property type="component" value="Unplaced"/>
</dbReference>
<evidence type="ECO:0000256" key="1">
    <source>
        <dbReference type="ARBA" id="ARBA00022614"/>
    </source>
</evidence>
<proteinExistence type="predicted"/>
<dbReference type="AlphaFoldDB" id="A0A803TYK6"/>
<evidence type="ECO:0000256" key="3">
    <source>
        <dbReference type="SAM" id="MobiDB-lite"/>
    </source>
</evidence>
<keyword evidence="1" id="KW-0433">Leucine-rich repeat</keyword>
<dbReference type="GeneTree" id="ENSGT00940000158330"/>
<dbReference type="InterPro" id="IPR032675">
    <property type="entry name" value="LRR_dom_sf"/>
</dbReference>
<reference evidence="4" key="3">
    <citation type="submission" date="2025-09" db="UniProtKB">
        <authorList>
            <consortium name="Ensembl"/>
        </authorList>
    </citation>
    <scope>IDENTIFICATION</scope>
</reference>
<dbReference type="SMART" id="SM00364">
    <property type="entry name" value="LRR_BAC"/>
    <property type="match status" value="4"/>
</dbReference>
<evidence type="ECO:0000313" key="5">
    <source>
        <dbReference type="Proteomes" id="UP000001646"/>
    </source>
</evidence>
<dbReference type="InterPro" id="IPR050216">
    <property type="entry name" value="LRR_domain-containing"/>
</dbReference>
<protein>
    <submittedName>
        <fullName evidence="4">Uncharacterized protein</fullName>
    </submittedName>
</protein>
<name>A0A803TYK6_ANOCA</name>
<dbReference type="InParanoid" id="A0A803TYK6"/>
<dbReference type="GO" id="GO:0005737">
    <property type="term" value="C:cytoplasm"/>
    <property type="evidence" value="ECO:0000318"/>
    <property type="project" value="GO_Central"/>
</dbReference>
<reference evidence="4" key="2">
    <citation type="submission" date="2025-08" db="UniProtKB">
        <authorList>
            <consortium name="Ensembl"/>
        </authorList>
    </citation>
    <scope>IDENTIFICATION</scope>
</reference>
<evidence type="ECO:0000313" key="4">
    <source>
        <dbReference type="Ensembl" id="ENSACAP00000040296.1"/>
    </source>
</evidence>
<organism evidence="4 5">
    <name type="scientific">Anolis carolinensis</name>
    <name type="common">Green anole</name>
    <name type="synonym">American chameleon</name>
    <dbReference type="NCBI Taxonomy" id="28377"/>
    <lineage>
        <taxon>Eukaryota</taxon>
        <taxon>Metazoa</taxon>
        <taxon>Chordata</taxon>
        <taxon>Craniata</taxon>
        <taxon>Vertebrata</taxon>
        <taxon>Euteleostomi</taxon>
        <taxon>Lepidosauria</taxon>
        <taxon>Squamata</taxon>
        <taxon>Bifurcata</taxon>
        <taxon>Unidentata</taxon>
        <taxon>Episquamata</taxon>
        <taxon>Toxicofera</taxon>
        <taxon>Iguania</taxon>
        <taxon>Dactyloidae</taxon>
        <taxon>Anolis</taxon>
    </lineage>
</organism>
<evidence type="ECO:0000256" key="2">
    <source>
        <dbReference type="ARBA" id="ARBA00022737"/>
    </source>
</evidence>
<dbReference type="InterPro" id="IPR003591">
    <property type="entry name" value="Leu-rich_rpt_typical-subtyp"/>
</dbReference>
<dbReference type="InterPro" id="IPR001611">
    <property type="entry name" value="Leu-rich_rpt"/>
</dbReference>
<dbReference type="Gene3D" id="3.80.10.10">
    <property type="entry name" value="Ribonuclease Inhibitor"/>
    <property type="match status" value="1"/>
</dbReference>
<keyword evidence="5" id="KW-1185">Reference proteome</keyword>
<dbReference type="PROSITE" id="PS51450">
    <property type="entry name" value="LRR"/>
    <property type="match status" value="1"/>
</dbReference>
<accession>A0A803TYK6</accession>
<dbReference type="SUPFAM" id="SSF52058">
    <property type="entry name" value="L domain-like"/>
    <property type="match status" value="1"/>
</dbReference>
<dbReference type="SMART" id="SM00369">
    <property type="entry name" value="LRR_TYP"/>
    <property type="match status" value="2"/>
</dbReference>
<reference evidence="4" key="1">
    <citation type="submission" date="2009-12" db="EMBL/GenBank/DDBJ databases">
        <title>The Genome Sequence of Anolis carolinensis (Green Anole Lizard).</title>
        <authorList>
            <consortium name="The Genome Sequencing Platform"/>
            <person name="Di Palma F."/>
            <person name="Alfoldi J."/>
            <person name="Heiman D."/>
            <person name="Young S."/>
            <person name="Grabherr M."/>
            <person name="Johnson J."/>
            <person name="Lander E.S."/>
            <person name="Lindblad-Toh K."/>
        </authorList>
    </citation>
    <scope>NUCLEOTIDE SEQUENCE [LARGE SCALE GENOMIC DNA]</scope>
    <source>
        <strain evidence="4">JBL SC #1</strain>
    </source>
</reference>
<dbReference type="PANTHER" id="PTHR48051:SF64">
    <property type="entry name" value="LEUCINE RICH REPEATS AND CALPONIN HOMOLOGY DOMAIN CONTAINING 4"/>
    <property type="match status" value="1"/>
</dbReference>
<dbReference type="Ensembl" id="ENSACAT00000058898.1">
    <property type="protein sequence ID" value="ENSACAP00000040296.1"/>
    <property type="gene ID" value="ENSACAG00000035581.1"/>
</dbReference>
<dbReference type="PANTHER" id="PTHR48051">
    <property type="match status" value="1"/>
</dbReference>